<reference evidence="2 3" key="1">
    <citation type="submission" date="2020-09" db="EMBL/GenBank/DDBJ databases">
        <title>Pseudoxanthomonas sp. CAU 1598 isolated from sand of Yaerae Beach.</title>
        <authorList>
            <person name="Kim W."/>
        </authorList>
    </citation>
    <scope>NUCLEOTIDE SEQUENCE [LARGE SCALE GENOMIC DNA]</scope>
    <source>
        <strain evidence="2 3">CAU 1598</strain>
    </source>
</reference>
<keyword evidence="3" id="KW-1185">Reference proteome</keyword>
<accession>A0AAW3ZLA2</accession>
<evidence type="ECO:0000256" key="1">
    <source>
        <dbReference type="SAM" id="SignalP"/>
    </source>
</evidence>
<dbReference type="Gene3D" id="2.70.98.70">
    <property type="match status" value="1"/>
</dbReference>
<sequence length="712" mass="78399">MCTAPSRLSRLLIAFLALLAGSTAWAAELAVPNSHPRLWFGNPDRLSQAQAYFQTTPFVPAGSDPTSLNYQRALRGLMTGNDSDCDLAVSYLADWEVSGNFRDAVRQQGDSLLLIYDWCHHRLSGAQITNLVARWNGYLDQENSDGFANIDSSANNYFWGRVRNNLLWGITSMGENPRAQEYIDNALDIRFSTLFADWYSDFGRGGVFAEGGDYGVAMLAYPLIAFQSAADYGLDPYTQTDFFREALYALIYGTTPGATSITGAFSGGHLLFPFNDDEHFRDGSAINIRDYLGDFARAMGQRSPDSGNARHIRAWLAETGAGRQWLFDALGGTGDSAWLQELPLDYYAPGSQVMDMRSSHDAQAMQVHLQLGTPGGVQHRHRDGGSFQIWRRGRWLSRESVGYAERLAGFNGVGTIDTEEAPAHNGLLFQGRSTASWIGRGPHVIPDGEDTGEQPLGLPRVVRLQHHPEFAYIAVDYSKAYRNPVGTRVDWPYADRALREFLFIRRMQALVILDRMRASGDSQLPFYGTANWVLRDRPLAAQIPAEQVVRTFVMHFETAPISNGNRLSATVGDQVVDLHTLLPSLPSFRIVDEDVGGTPAAGQYRLELDSSGSVESYFLNVISGRDIAEGETSVALSDLGDRWSIQMNHPSRGSATVVLHKGMDSTLGSVRLGEAATHSLYSGVQGIQVTTDGPLWESLPVDRIFIGGFEAL</sequence>
<dbReference type="RefSeq" id="WP_192029716.1">
    <property type="nucleotide sequence ID" value="NZ_JACYTR010000020.1"/>
</dbReference>
<evidence type="ECO:0008006" key="4">
    <source>
        <dbReference type="Google" id="ProtNLM"/>
    </source>
</evidence>
<keyword evidence="1" id="KW-0732">Signal</keyword>
<evidence type="ECO:0000313" key="3">
    <source>
        <dbReference type="Proteomes" id="UP000613768"/>
    </source>
</evidence>
<dbReference type="AlphaFoldDB" id="A0AAW3ZLA2"/>
<dbReference type="EMBL" id="JACYTR010000020">
    <property type="protein sequence ID" value="MBD8526294.1"/>
    <property type="molecule type" value="Genomic_DNA"/>
</dbReference>
<organism evidence="2 3">
    <name type="scientific">Pseudomarimonas arenosa</name>
    <dbReference type="NCBI Taxonomy" id="2774145"/>
    <lineage>
        <taxon>Bacteria</taxon>
        <taxon>Pseudomonadati</taxon>
        <taxon>Pseudomonadota</taxon>
        <taxon>Gammaproteobacteria</taxon>
        <taxon>Lysobacterales</taxon>
        <taxon>Lysobacteraceae</taxon>
        <taxon>Pseudomarimonas</taxon>
    </lineage>
</organism>
<gene>
    <name evidence="2" type="ORF">IFO71_11150</name>
</gene>
<comment type="caution">
    <text evidence="2">The sequence shown here is derived from an EMBL/GenBank/DDBJ whole genome shotgun (WGS) entry which is preliminary data.</text>
</comment>
<feature type="chain" id="PRO_5043688779" description="Heparinase II/III-like protein" evidence="1">
    <location>
        <begin position="27"/>
        <end position="712"/>
    </location>
</feature>
<dbReference type="InterPro" id="IPR008929">
    <property type="entry name" value="Chondroitin_lyas"/>
</dbReference>
<proteinExistence type="predicted"/>
<feature type="signal peptide" evidence="1">
    <location>
        <begin position="1"/>
        <end position="26"/>
    </location>
</feature>
<protein>
    <recommendedName>
        <fullName evidence="4">Heparinase II/III-like protein</fullName>
    </recommendedName>
</protein>
<dbReference type="Proteomes" id="UP000613768">
    <property type="component" value="Unassembled WGS sequence"/>
</dbReference>
<name>A0AAW3ZLA2_9GAMM</name>
<dbReference type="Gene3D" id="1.50.10.100">
    <property type="entry name" value="Chondroitin AC/alginate lyase"/>
    <property type="match status" value="1"/>
</dbReference>
<evidence type="ECO:0000313" key="2">
    <source>
        <dbReference type="EMBL" id="MBD8526294.1"/>
    </source>
</evidence>